<evidence type="ECO:0000313" key="2">
    <source>
        <dbReference type="EMBL" id="RNA09007.1"/>
    </source>
</evidence>
<name>A0A3M7QC23_BRAPC</name>
<feature type="region of interest" description="Disordered" evidence="1">
    <location>
        <begin position="75"/>
        <end position="107"/>
    </location>
</feature>
<gene>
    <name evidence="2" type="ORF">BpHYR1_048756</name>
</gene>
<dbReference type="AlphaFoldDB" id="A0A3M7QC23"/>
<protein>
    <submittedName>
        <fullName evidence="2">Uncharacterized protein</fullName>
    </submittedName>
</protein>
<dbReference type="EMBL" id="REGN01006569">
    <property type="protein sequence ID" value="RNA09007.1"/>
    <property type="molecule type" value="Genomic_DNA"/>
</dbReference>
<comment type="caution">
    <text evidence="2">The sequence shown here is derived from an EMBL/GenBank/DDBJ whole genome shotgun (WGS) entry which is preliminary data.</text>
</comment>
<dbReference type="Proteomes" id="UP000276133">
    <property type="component" value="Unassembled WGS sequence"/>
</dbReference>
<evidence type="ECO:0000313" key="3">
    <source>
        <dbReference type="Proteomes" id="UP000276133"/>
    </source>
</evidence>
<accession>A0A3M7QC23</accession>
<sequence length="334" mass="39048">MNENKEIKKEHSSYYFLEKSKIFHSHSCYTLPKTSSYSSLSTSLPRSASSASISSQVKLKLKNCILQKLRDSNSNVESTPVLHPQPIRSYETKNRSSSQTRPIRANSEPFLKEKSAFKWRLIEKRKMFDKTKCVKLNNPYESHDQTKLTAAILAATAALTQQPQNILQQIAFIQQQLMRTERAQLSVPNLNFYQNKSQPVNDEKRSQFGHLVHVEEENELLLENELKHVAKQNENELNKAIYNEQPLPRANSYQFEHRHKKYFKYMQQKEQSKQTENRCFSHPNLFAYNSNTHQNNKAINDPENKTSVNLSAKEENKDYEYTNWTVNDRIELNS</sequence>
<keyword evidence="3" id="KW-1185">Reference proteome</keyword>
<organism evidence="2 3">
    <name type="scientific">Brachionus plicatilis</name>
    <name type="common">Marine rotifer</name>
    <name type="synonym">Brachionus muelleri</name>
    <dbReference type="NCBI Taxonomy" id="10195"/>
    <lineage>
        <taxon>Eukaryota</taxon>
        <taxon>Metazoa</taxon>
        <taxon>Spiralia</taxon>
        <taxon>Gnathifera</taxon>
        <taxon>Rotifera</taxon>
        <taxon>Eurotatoria</taxon>
        <taxon>Monogononta</taxon>
        <taxon>Pseudotrocha</taxon>
        <taxon>Ploima</taxon>
        <taxon>Brachionidae</taxon>
        <taxon>Brachionus</taxon>
    </lineage>
</organism>
<evidence type="ECO:0000256" key="1">
    <source>
        <dbReference type="SAM" id="MobiDB-lite"/>
    </source>
</evidence>
<proteinExistence type="predicted"/>
<reference evidence="2 3" key="1">
    <citation type="journal article" date="2018" name="Sci. Rep.">
        <title>Genomic signatures of local adaptation to the degree of environmental predictability in rotifers.</title>
        <authorList>
            <person name="Franch-Gras L."/>
            <person name="Hahn C."/>
            <person name="Garcia-Roger E.M."/>
            <person name="Carmona M.J."/>
            <person name="Serra M."/>
            <person name="Gomez A."/>
        </authorList>
    </citation>
    <scope>NUCLEOTIDE SEQUENCE [LARGE SCALE GENOMIC DNA]</scope>
    <source>
        <strain evidence="2">HYR1</strain>
    </source>
</reference>